<dbReference type="PROSITE" id="PS50106">
    <property type="entry name" value="PDZ"/>
    <property type="match status" value="1"/>
</dbReference>
<dbReference type="SUPFAM" id="SSF47090">
    <property type="entry name" value="PGBD-like"/>
    <property type="match status" value="1"/>
</dbReference>
<dbReference type="Gene3D" id="2.30.42.10">
    <property type="match status" value="1"/>
</dbReference>
<dbReference type="InterPro" id="IPR036034">
    <property type="entry name" value="PDZ_sf"/>
</dbReference>
<keyword evidence="2 5" id="KW-0645">Protease</keyword>
<sequence length="478" mass="52657">MMPYTSTERRQRIVVYMLLIAVLAGAAGFGAGQWWMKYRHPVLGQAAFDNLDRSYKEIVNNYMGDVDPESLIHGAVTGMVSSLNDPYSVYYTKEQGKSFLERYEDHFVGIGVVLRVDKGQFIINSTIEGAPAAGAGILADDRIVAIDGKPVDGKTLSDIISLTRGEEGTKVVLTLARASSPEPIEITVTRGEVPVTTVSSKMLDNGVGNITIARFAESTAKEFQQAADRLQEQGMKGLIIDLRANPGGLLQPAMEIASLLIPKDKVIVQVVYKNEQREYTHRSKQKQEWKLPLVVLIDENSASSSEVLAAALGANGAVLVGNKSFGKGIVQTFQQFADESVLKLTEAQWRTPDGSWIHKEGVKPDITVDMPEYAKLPLLHGETTFKQGDYGKEVRTIQHMLFALGSGPITQEGVYNADTTEAVKKFQRQEQLEADGIMSEGTAYRLQQRLAEKIEQEDPQSKKAIEELRNLIKGKAQR</sequence>
<keyword evidence="4 5" id="KW-0720">Serine protease</keyword>
<dbReference type="SUPFAM" id="SSF50156">
    <property type="entry name" value="PDZ domain-like"/>
    <property type="match status" value="1"/>
</dbReference>
<dbReference type="Gene3D" id="3.90.226.10">
    <property type="entry name" value="2-enoyl-CoA Hydratase, Chain A, domain 1"/>
    <property type="match status" value="1"/>
</dbReference>
<dbReference type="Pfam" id="PF03572">
    <property type="entry name" value="Peptidase_S41"/>
    <property type="match status" value="1"/>
</dbReference>
<evidence type="ECO:0000256" key="4">
    <source>
        <dbReference type="ARBA" id="ARBA00022825"/>
    </source>
</evidence>
<dbReference type="InterPro" id="IPR055210">
    <property type="entry name" value="CtpA/B_N"/>
</dbReference>
<dbReference type="CDD" id="cd06782">
    <property type="entry name" value="cpPDZ_CPP-like"/>
    <property type="match status" value="1"/>
</dbReference>
<feature type="transmembrane region" description="Helical" evidence="6">
    <location>
        <begin position="12"/>
        <end position="36"/>
    </location>
</feature>
<dbReference type="GO" id="GO:0006508">
    <property type="term" value="P:proteolysis"/>
    <property type="evidence" value="ECO:0007669"/>
    <property type="project" value="UniProtKB-KW"/>
</dbReference>
<dbReference type="Gene3D" id="1.10.101.10">
    <property type="entry name" value="PGBD-like superfamily/PGBD"/>
    <property type="match status" value="1"/>
</dbReference>
<dbReference type="Gene3D" id="3.30.750.44">
    <property type="match status" value="1"/>
</dbReference>
<dbReference type="InterPro" id="IPR004447">
    <property type="entry name" value="Peptidase_S41A"/>
</dbReference>
<dbReference type="InterPro" id="IPR001478">
    <property type="entry name" value="PDZ"/>
</dbReference>
<dbReference type="Proteomes" id="UP000640274">
    <property type="component" value="Unassembled WGS sequence"/>
</dbReference>
<keyword evidence="6" id="KW-0472">Membrane</keyword>
<evidence type="ECO:0000256" key="5">
    <source>
        <dbReference type="RuleBase" id="RU004404"/>
    </source>
</evidence>
<evidence type="ECO:0000256" key="1">
    <source>
        <dbReference type="ARBA" id="ARBA00009179"/>
    </source>
</evidence>
<dbReference type="InterPro" id="IPR005151">
    <property type="entry name" value="Tail-specific_protease"/>
</dbReference>
<evidence type="ECO:0000256" key="3">
    <source>
        <dbReference type="ARBA" id="ARBA00022801"/>
    </source>
</evidence>
<feature type="domain" description="PDZ" evidence="7">
    <location>
        <begin position="97"/>
        <end position="164"/>
    </location>
</feature>
<dbReference type="GO" id="GO:0004175">
    <property type="term" value="F:endopeptidase activity"/>
    <property type="evidence" value="ECO:0007669"/>
    <property type="project" value="TreeGrafter"/>
</dbReference>
<dbReference type="GO" id="GO:0008236">
    <property type="term" value="F:serine-type peptidase activity"/>
    <property type="evidence" value="ECO:0007669"/>
    <property type="project" value="UniProtKB-KW"/>
</dbReference>
<evidence type="ECO:0000313" key="8">
    <source>
        <dbReference type="EMBL" id="MBJ6361452.1"/>
    </source>
</evidence>
<dbReference type="SMART" id="SM00228">
    <property type="entry name" value="PDZ"/>
    <property type="match status" value="1"/>
</dbReference>
<evidence type="ECO:0000259" key="7">
    <source>
        <dbReference type="PROSITE" id="PS50106"/>
    </source>
</evidence>
<protein>
    <submittedName>
        <fullName evidence="8">S41 family peptidase</fullName>
    </submittedName>
</protein>
<dbReference type="SUPFAM" id="SSF52096">
    <property type="entry name" value="ClpP/crotonase"/>
    <property type="match status" value="1"/>
</dbReference>
<dbReference type="Pfam" id="PF01471">
    <property type="entry name" value="PG_binding_1"/>
    <property type="match status" value="1"/>
</dbReference>
<dbReference type="GO" id="GO:0007165">
    <property type="term" value="P:signal transduction"/>
    <property type="evidence" value="ECO:0007669"/>
    <property type="project" value="TreeGrafter"/>
</dbReference>
<keyword evidence="9" id="KW-1185">Reference proteome</keyword>
<organism evidence="8 9">
    <name type="scientific">Paenibacillus roseus</name>
    <dbReference type="NCBI Taxonomy" id="2798579"/>
    <lineage>
        <taxon>Bacteria</taxon>
        <taxon>Bacillati</taxon>
        <taxon>Bacillota</taxon>
        <taxon>Bacilli</taxon>
        <taxon>Bacillales</taxon>
        <taxon>Paenibacillaceae</taxon>
        <taxon>Paenibacillus</taxon>
    </lineage>
</organism>
<dbReference type="InterPro" id="IPR029045">
    <property type="entry name" value="ClpP/crotonase-like_dom_sf"/>
</dbReference>
<keyword evidence="6" id="KW-1133">Transmembrane helix</keyword>
<dbReference type="CDD" id="cd07560">
    <property type="entry name" value="Peptidase_S41_CPP"/>
    <property type="match status" value="1"/>
</dbReference>
<dbReference type="Pfam" id="PF22694">
    <property type="entry name" value="CtpB_N-like"/>
    <property type="match status" value="1"/>
</dbReference>
<evidence type="ECO:0000256" key="6">
    <source>
        <dbReference type="SAM" id="Phobius"/>
    </source>
</evidence>
<proteinExistence type="inferred from homology"/>
<dbReference type="EMBL" id="JAELUP010000027">
    <property type="protein sequence ID" value="MBJ6361452.1"/>
    <property type="molecule type" value="Genomic_DNA"/>
</dbReference>
<gene>
    <name evidence="8" type="ORF">JFN88_09055</name>
</gene>
<keyword evidence="6" id="KW-0812">Transmembrane</keyword>
<dbReference type="InterPro" id="IPR036365">
    <property type="entry name" value="PGBD-like_sf"/>
</dbReference>
<comment type="caution">
    <text evidence="8">The sequence shown here is derived from an EMBL/GenBank/DDBJ whole genome shotgun (WGS) entry which is preliminary data.</text>
</comment>
<dbReference type="NCBIfam" id="TIGR00225">
    <property type="entry name" value="prc"/>
    <property type="match status" value="1"/>
</dbReference>
<dbReference type="Pfam" id="PF17820">
    <property type="entry name" value="PDZ_6"/>
    <property type="match status" value="1"/>
</dbReference>
<reference evidence="8" key="1">
    <citation type="submission" date="2020-12" db="EMBL/GenBank/DDBJ databases">
        <authorList>
            <person name="Huq M.A."/>
        </authorList>
    </citation>
    <scope>NUCLEOTIDE SEQUENCE</scope>
    <source>
        <strain evidence="8">MAHUQ-46</strain>
    </source>
</reference>
<dbReference type="InterPro" id="IPR041489">
    <property type="entry name" value="PDZ_6"/>
</dbReference>
<keyword evidence="3 5" id="KW-0378">Hydrolase</keyword>
<dbReference type="GO" id="GO:0030288">
    <property type="term" value="C:outer membrane-bounded periplasmic space"/>
    <property type="evidence" value="ECO:0007669"/>
    <property type="project" value="TreeGrafter"/>
</dbReference>
<comment type="similarity">
    <text evidence="1 5">Belongs to the peptidase S41A family.</text>
</comment>
<dbReference type="InterPro" id="IPR036366">
    <property type="entry name" value="PGBDSf"/>
</dbReference>
<dbReference type="AlphaFoldDB" id="A0A934MUU9"/>
<dbReference type="PANTHER" id="PTHR32060:SF30">
    <property type="entry name" value="CARBOXY-TERMINAL PROCESSING PROTEASE CTPA"/>
    <property type="match status" value="1"/>
</dbReference>
<dbReference type="PANTHER" id="PTHR32060">
    <property type="entry name" value="TAIL-SPECIFIC PROTEASE"/>
    <property type="match status" value="1"/>
</dbReference>
<name>A0A934MUU9_9BACL</name>
<dbReference type="InterPro" id="IPR002477">
    <property type="entry name" value="Peptidoglycan-bd-like"/>
</dbReference>
<dbReference type="SMART" id="SM00245">
    <property type="entry name" value="TSPc"/>
    <property type="match status" value="1"/>
</dbReference>
<evidence type="ECO:0000256" key="2">
    <source>
        <dbReference type="ARBA" id="ARBA00022670"/>
    </source>
</evidence>
<evidence type="ECO:0000313" key="9">
    <source>
        <dbReference type="Proteomes" id="UP000640274"/>
    </source>
</evidence>
<accession>A0A934MUU9</accession>